<dbReference type="AlphaFoldDB" id="A0A834VXZ1"/>
<dbReference type="GO" id="GO:0031267">
    <property type="term" value="F:small GTPase binding"/>
    <property type="evidence" value="ECO:0007669"/>
    <property type="project" value="TreeGrafter"/>
</dbReference>
<feature type="coiled-coil region" evidence="4">
    <location>
        <begin position="592"/>
        <end position="626"/>
    </location>
</feature>
<dbReference type="GO" id="GO:0007030">
    <property type="term" value="P:Golgi organization"/>
    <property type="evidence" value="ECO:0007669"/>
    <property type="project" value="TreeGrafter"/>
</dbReference>
<comment type="caution">
    <text evidence="6">The sequence shown here is derived from an EMBL/GenBank/DDBJ whole genome shotgun (WGS) entry which is preliminary data.</text>
</comment>
<evidence type="ECO:0000256" key="5">
    <source>
        <dbReference type="SAM" id="MobiDB-lite"/>
    </source>
</evidence>
<sequence length="829" mass="93318">MWGTIANLKENLNKIALDVHQDDYDDDEELEIYGRPNGDTSPIFDRRNSHSFAHSKSGSRSPLSNGIDDPAAFNSEIEQYKAEIKRLQSSEAEIKALSVNYAALLKEKEDQIVRLNKENGSLKQNLEATSKASSVSRIEGSGASTNGTNTAKGSSDQLSSRQHKFTTQKNRHAGNQIQNGVLLKKDSINNGIMPALDSDLQGKYKELAELAEEKAAEIRKLKMELEQEHDKLANLKLKFQEEQTLNKSLQEELQVAKMEIDKVGIHLHHHGCSRLIYAYSYRNTSMEKRKIHDEVNEKASEVKRLQMELSRREDEDAANAVDSLKRLIKTLEKENVALKMEKNELEAALETSKKSYNKDSSSISEMPDPSKSFPEKEEMERSLQKLTKDLKETQRERDKALQQLTRLKQHLLEKEAEESQKMDEDSKIIEELRESNTFLRAQISHLEKSLKQAIASHEELKMGNSNEIQKSREIIDDLNKKLANCMSTIDAKNIELLNLQTALGQYYAEIEAKEHLEGELTRAREESAKLSLQLKLTPTPVLYIPDHGFVGKPGVRKPDSVVFNVCSNWVLLDAEHRVDVSRGEREEILARLSQSEKAQADWRSRVSKLEEDNAKLRRALEQSMTRLNRMSVDSDFLVDRRIVIKLLVTYFQRNHSKEVLDLMVRMLGFSDEDKQRIGGAQQGAGKGVVRGVLGLPGRLVGGILGGSPTEAAANVGSENQSFADMWVDFLLKETEEREKRDSAGTTDKSTEDSHGTNPNTTSVVPPFSNHNLTTGTTSPLSMNSSPNPNPSPPPRGYFQQPERLSSEFSTVPLTSSDSKPSSSKMFTRY</sequence>
<keyword evidence="7" id="KW-1185">Reference proteome</keyword>
<feature type="compositionally biased region" description="Polar residues" evidence="5">
    <location>
        <begin position="755"/>
        <end position="777"/>
    </location>
</feature>
<comment type="subcellular location">
    <subcellularLocation>
        <location evidence="1">Golgi apparatus</location>
    </subcellularLocation>
</comment>
<evidence type="ECO:0000256" key="3">
    <source>
        <dbReference type="ARBA" id="ARBA00023054"/>
    </source>
</evidence>
<organism evidence="6 7">
    <name type="scientific">Senna tora</name>
    <dbReference type="NCBI Taxonomy" id="362788"/>
    <lineage>
        <taxon>Eukaryota</taxon>
        <taxon>Viridiplantae</taxon>
        <taxon>Streptophyta</taxon>
        <taxon>Embryophyta</taxon>
        <taxon>Tracheophyta</taxon>
        <taxon>Spermatophyta</taxon>
        <taxon>Magnoliopsida</taxon>
        <taxon>eudicotyledons</taxon>
        <taxon>Gunneridae</taxon>
        <taxon>Pentapetalae</taxon>
        <taxon>rosids</taxon>
        <taxon>fabids</taxon>
        <taxon>Fabales</taxon>
        <taxon>Fabaceae</taxon>
        <taxon>Caesalpinioideae</taxon>
        <taxon>Cassia clade</taxon>
        <taxon>Senna</taxon>
    </lineage>
</organism>
<keyword evidence="2" id="KW-0333">Golgi apparatus</keyword>
<feature type="compositionally biased region" description="Low complexity" evidence="5">
    <location>
        <begin position="815"/>
        <end position="829"/>
    </location>
</feature>
<feature type="compositionally biased region" description="Basic and acidic residues" evidence="5">
    <location>
        <begin position="373"/>
        <end position="382"/>
    </location>
</feature>
<feature type="region of interest" description="Disordered" evidence="5">
    <location>
        <begin position="351"/>
        <end position="382"/>
    </location>
</feature>
<evidence type="ECO:0000256" key="4">
    <source>
        <dbReference type="SAM" id="Coils"/>
    </source>
</evidence>
<evidence type="ECO:0000256" key="2">
    <source>
        <dbReference type="ARBA" id="ARBA00023034"/>
    </source>
</evidence>
<dbReference type="PANTHER" id="PTHR18921">
    <property type="entry name" value="MYOSIN HEAVY CHAIN - RELATED"/>
    <property type="match status" value="1"/>
</dbReference>
<feature type="compositionally biased region" description="Polar residues" evidence="5">
    <location>
        <begin position="50"/>
        <end position="64"/>
    </location>
</feature>
<dbReference type="Proteomes" id="UP000634136">
    <property type="component" value="Unassembled WGS sequence"/>
</dbReference>
<feature type="coiled-coil region" evidence="4">
    <location>
        <begin position="204"/>
        <end position="259"/>
    </location>
</feature>
<keyword evidence="3 4" id="KW-0175">Coiled coil</keyword>
<evidence type="ECO:0000313" key="7">
    <source>
        <dbReference type="Proteomes" id="UP000634136"/>
    </source>
</evidence>
<feature type="region of interest" description="Disordered" evidence="5">
    <location>
        <begin position="33"/>
        <end position="70"/>
    </location>
</feature>
<feature type="compositionally biased region" description="Basic residues" evidence="5">
    <location>
        <begin position="161"/>
        <end position="172"/>
    </location>
</feature>
<evidence type="ECO:0000256" key="1">
    <source>
        <dbReference type="ARBA" id="ARBA00004555"/>
    </source>
</evidence>
<feature type="compositionally biased region" description="Basic and acidic residues" evidence="5">
    <location>
        <begin position="735"/>
        <end position="754"/>
    </location>
</feature>
<dbReference type="EMBL" id="JAAIUW010000013">
    <property type="protein sequence ID" value="KAF7801277.1"/>
    <property type="molecule type" value="Genomic_DNA"/>
</dbReference>
<dbReference type="GO" id="GO:0006888">
    <property type="term" value="P:endoplasmic reticulum to Golgi vesicle-mediated transport"/>
    <property type="evidence" value="ECO:0007669"/>
    <property type="project" value="TreeGrafter"/>
</dbReference>
<feature type="compositionally biased region" description="Polar residues" evidence="5">
    <location>
        <begin position="126"/>
        <end position="160"/>
    </location>
</feature>
<reference evidence="6" key="1">
    <citation type="submission" date="2020-09" db="EMBL/GenBank/DDBJ databases">
        <title>Genome-Enabled Discovery of Anthraquinone Biosynthesis in Senna tora.</title>
        <authorList>
            <person name="Kang S.-H."/>
            <person name="Pandey R.P."/>
            <person name="Lee C.-M."/>
            <person name="Sim J.-S."/>
            <person name="Jeong J.-T."/>
            <person name="Choi B.-S."/>
            <person name="Jung M."/>
            <person name="Ginzburg D."/>
            <person name="Zhao K."/>
            <person name="Won S.Y."/>
            <person name="Oh T.-J."/>
            <person name="Yu Y."/>
            <person name="Kim N.-H."/>
            <person name="Lee O.R."/>
            <person name="Lee T.-H."/>
            <person name="Bashyal P."/>
            <person name="Kim T.-S."/>
            <person name="Lee W.-H."/>
            <person name="Kawkins C."/>
            <person name="Kim C.-K."/>
            <person name="Kim J.S."/>
            <person name="Ahn B.O."/>
            <person name="Rhee S.Y."/>
            <person name="Sohng J.K."/>
        </authorList>
    </citation>
    <scope>NUCLEOTIDE SEQUENCE</scope>
    <source>
        <tissue evidence="6">Leaf</tissue>
    </source>
</reference>
<evidence type="ECO:0000313" key="6">
    <source>
        <dbReference type="EMBL" id="KAF7801277.1"/>
    </source>
</evidence>
<dbReference type="PANTHER" id="PTHR18921:SF2">
    <property type="entry name" value="THYROID RECEPTOR-INTERACTING PROTEIN 11"/>
    <property type="match status" value="1"/>
</dbReference>
<protein>
    <submittedName>
        <fullName evidence="6">Golgin candidate 3-like isoform X1</fullName>
    </submittedName>
</protein>
<proteinExistence type="predicted"/>
<accession>A0A834VXZ1</accession>
<dbReference type="GO" id="GO:0005794">
    <property type="term" value="C:Golgi apparatus"/>
    <property type="evidence" value="ECO:0007669"/>
    <property type="project" value="UniProtKB-SubCell"/>
</dbReference>
<name>A0A834VXZ1_9FABA</name>
<feature type="region of interest" description="Disordered" evidence="5">
    <location>
        <begin position="735"/>
        <end position="829"/>
    </location>
</feature>
<dbReference type="OrthoDB" id="71227at2759"/>
<feature type="region of interest" description="Disordered" evidence="5">
    <location>
        <begin position="126"/>
        <end position="176"/>
    </location>
</feature>
<gene>
    <name evidence="6" type="ORF">G2W53_040388</name>
</gene>
<feature type="compositionally biased region" description="Polar residues" evidence="5">
    <location>
        <begin position="802"/>
        <end position="814"/>
    </location>
</feature>